<evidence type="ECO:0000313" key="2">
    <source>
        <dbReference type="EMBL" id="OSS48905.1"/>
    </source>
</evidence>
<dbReference type="Proteomes" id="UP000193240">
    <property type="component" value="Unassembled WGS sequence"/>
</dbReference>
<protein>
    <submittedName>
        <fullName evidence="2">Uncharacterized protein</fullName>
    </submittedName>
</protein>
<reference evidence="2 3" key="1">
    <citation type="journal article" date="2017" name="Genome Announc.">
        <title>Genome sequence of the saprophytic ascomycete Epicoccum nigrum ICMP 19927 strain isolated from New Zealand.</title>
        <authorList>
            <person name="Fokin M."/>
            <person name="Fleetwood D."/>
            <person name="Weir B.S."/>
            <person name="Villas-Boas S.G."/>
        </authorList>
    </citation>
    <scope>NUCLEOTIDE SEQUENCE [LARGE SCALE GENOMIC DNA]</scope>
    <source>
        <strain evidence="2 3">ICMP 19927</strain>
    </source>
</reference>
<evidence type="ECO:0000256" key="1">
    <source>
        <dbReference type="SAM" id="MobiDB-lite"/>
    </source>
</evidence>
<proteinExistence type="predicted"/>
<gene>
    <name evidence="2" type="ORF">B5807_07139</name>
</gene>
<name>A0A1Y2LYD3_EPING</name>
<organism evidence="2 3">
    <name type="scientific">Epicoccum nigrum</name>
    <name type="common">Soil fungus</name>
    <name type="synonym">Epicoccum purpurascens</name>
    <dbReference type="NCBI Taxonomy" id="105696"/>
    <lineage>
        <taxon>Eukaryota</taxon>
        <taxon>Fungi</taxon>
        <taxon>Dikarya</taxon>
        <taxon>Ascomycota</taxon>
        <taxon>Pezizomycotina</taxon>
        <taxon>Dothideomycetes</taxon>
        <taxon>Pleosporomycetidae</taxon>
        <taxon>Pleosporales</taxon>
        <taxon>Pleosporineae</taxon>
        <taxon>Didymellaceae</taxon>
        <taxon>Epicoccum</taxon>
    </lineage>
</organism>
<keyword evidence="3" id="KW-1185">Reference proteome</keyword>
<feature type="compositionally biased region" description="Basic and acidic residues" evidence="1">
    <location>
        <begin position="1"/>
        <end position="19"/>
    </location>
</feature>
<dbReference type="EMBL" id="KZ107845">
    <property type="protein sequence ID" value="OSS48905.1"/>
    <property type="molecule type" value="Genomic_DNA"/>
</dbReference>
<accession>A0A1Y2LYD3</accession>
<sequence>MAPKRKDEPALRDNTIEHRSLRRAGQDAPGEALYKESRKHSKMTRKSFLRGFDTTRAEYDAAKSFASQWPIRHNVHELDFTQNLTHWVCGELLDELELEANFHFFDSHAIPCV</sequence>
<dbReference type="InParanoid" id="A0A1Y2LYD3"/>
<feature type="region of interest" description="Disordered" evidence="1">
    <location>
        <begin position="1"/>
        <end position="31"/>
    </location>
</feature>
<evidence type="ECO:0000313" key="3">
    <source>
        <dbReference type="Proteomes" id="UP000193240"/>
    </source>
</evidence>
<dbReference type="AlphaFoldDB" id="A0A1Y2LYD3"/>